<keyword evidence="1" id="KW-0433">Leucine-rich repeat</keyword>
<keyword evidence="3" id="KW-0812">Transmembrane</keyword>
<dbReference type="WBParaSite" id="PDA_v2.g24138.t1">
    <property type="protein sequence ID" value="PDA_v2.g24138.t1"/>
    <property type="gene ID" value="PDA_v2.g24138"/>
</dbReference>
<dbReference type="Proteomes" id="UP000887578">
    <property type="component" value="Unplaced"/>
</dbReference>
<evidence type="ECO:0000256" key="3">
    <source>
        <dbReference type="SAM" id="Phobius"/>
    </source>
</evidence>
<dbReference type="InterPro" id="IPR032675">
    <property type="entry name" value="LRR_dom_sf"/>
</dbReference>
<dbReference type="InterPro" id="IPR001611">
    <property type="entry name" value="Leu-rich_rpt"/>
</dbReference>
<dbReference type="PANTHER" id="PTHR24366:SF96">
    <property type="entry name" value="LEUCINE RICH REPEAT CONTAINING 53"/>
    <property type="match status" value="1"/>
</dbReference>
<evidence type="ECO:0000256" key="2">
    <source>
        <dbReference type="ARBA" id="ARBA00022737"/>
    </source>
</evidence>
<evidence type="ECO:0000313" key="4">
    <source>
        <dbReference type="Proteomes" id="UP000887578"/>
    </source>
</evidence>
<dbReference type="AlphaFoldDB" id="A0A914QAE3"/>
<reference evidence="5" key="1">
    <citation type="submission" date="2022-11" db="UniProtKB">
        <authorList>
            <consortium name="WormBaseParasite"/>
        </authorList>
    </citation>
    <scope>IDENTIFICATION</scope>
</reference>
<evidence type="ECO:0000256" key="1">
    <source>
        <dbReference type="ARBA" id="ARBA00022614"/>
    </source>
</evidence>
<dbReference type="Pfam" id="PF13855">
    <property type="entry name" value="LRR_8"/>
    <property type="match status" value="2"/>
</dbReference>
<keyword evidence="3" id="KW-1133">Transmembrane helix</keyword>
<keyword evidence="3" id="KW-0472">Membrane</keyword>
<dbReference type="PANTHER" id="PTHR24366">
    <property type="entry name" value="IG(IMMUNOGLOBULIN) AND LRR(LEUCINE RICH REPEAT) DOMAINS"/>
    <property type="match status" value="1"/>
</dbReference>
<dbReference type="Gene3D" id="3.80.10.10">
    <property type="entry name" value="Ribonuclease Inhibitor"/>
    <property type="match status" value="1"/>
</dbReference>
<feature type="transmembrane region" description="Helical" evidence="3">
    <location>
        <begin position="332"/>
        <end position="355"/>
    </location>
</feature>
<organism evidence="4 5">
    <name type="scientific">Panagrolaimus davidi</name>
    <dbReference type="NCBI Taxonomy" id="227884"/>
    <lineage>
        <taxon>Eukaryota</taxon>
        <taxon>Metazoa</taxon>
        <taxon>Ecdysozoa</taxon>
        <taxon>Nematoda</taxon>
        <taxon>Chromadorea</taxon>
        <taxon>Rhabditida</taxon>
        <taxon>Tylenchina</taxon>
        <taxon>Panagrolaimomorpha</taxon>
        <taxon>Panagrolaimoidea</taxon>
        <taxon>Panagrolaimidae</taxon>
        <taxon>Panagrolaimus</taxon>
    </lineage>
</organism>
<keyword evidence="2" id="KW-0677">Repeat</keyword>
<accession>A0A914QAE3</accession>
<name>A0A914QAE3_9BILA</name>
<dbReference type="SUPFAM" id="SSF52058">
    <property type="entry name" value="L domain-like"/>
    <property type="match status" value="1"/>
</dbReference>
<protein>
    <submittedName>
        <fullName evidence="5">Uncharacterized protein</fullName>
    </submittedName>
</protein>
<proteinExistence type="predicted"/>
<keyword evidence="4" id="KW-1185">Reference proteome</keyword>
<sequence>MVDFSNLSELKELNLYGNANLGQHAEFLSYIFPGSLSKLIKLDLARCGIFAFNESAFINLLSLETLILYGNPLLTFPKSIHFMKNLKYLNLDETQITSLNNTGLNENPKLEKLYLTKTALKFIDDCAFCNYPNLKNLQIYQNYNLTFIHENAFGYAYNGTSPALESFSIEYCNLKTIPENLLNWNKIAKFGLGNNPFICNCSMAWLINDILSPTHTMNLQKVAQHPFMSYPTEVTEVMETGLPHMSVDMLESPYNMVQQLPYPSFAAEGIVQQQSAPYMDDGLRCFGPHALKYVKFIEISRNFCPYEKKVEQQKCKEYSKLIAESSLMTFSWIHIGLAAVILIFGFLIGAVTFPLGRYLFRHRKQDYGFKNFAFSDDKAPEDFDEESNKNNV</sequence>
<evidence type="ECO:0000313" key="5">
    <source>
        <dbReference type="WBParaSite" id="PDA_v2.g24138.t1"/>
    </source>
</evidence>